<dbReference type="AlphaFoldDB" id="A0A9J6QZT7"/>
<gene>
    <name evidence="2" type="ORF">OBO34_22175</name>
</gene>
<proteinExistence type="predicted"/>
<feature type="compositionally biased region" description="Acidic residues" evidence="1">
    <location>
        <begin position="41"/>
        <end position="51"/>
    </location>
</feature>
<sequence length="663" mass="75047">MAAKKPKKNDELSQAWKKAVESGEDKPGEHPPEGEKKSSSDEAESSEDGEEYTGRFGPIGPDQIKEAEVVMKKYKDGKSSVDRRIVENEQWWKLRHWEIVAGSQEKSKENDPRPVSAWLFNSLANKHADAMDNFPSPNILPREENDKEDAKTLSSIIPIVLERNQYEETYSDCWWYKLKAGTSVTGVFWDKNLENGLGDVKIRKVDLLNLFWEPGISKIQDSRNIFHVELVDNDLLEEKYDFLAGRLGSGTIDKAEYVYDDSIDTSEKSIVVDWYYKQVIGTRTVVQYCKFCNGEVLYASENTPEYAERGFYDHGKYPFVFDTLFDVEGSPAGFGYIDIMKDPQMYIDKLNQIIAKNAYLVGKPRWFRKKNCGVNVNQYADWSNDFVDVEGNLEDINLRQIEVNGLPPFITNFLQMRIDELKETSGNRDFSQGSTASGVTAASAIAALQEAGSKLSRDMIKTSYRAFSEINYLVLELIRQFYDEPRSFRLEDENGETDFQTYDNSQIKEAPYQNPMTGEEAIRRPIFDIKISAQKQSPFNRIAQNELAKEMYGMGWFNPQAAEQALIAIDMMEFEGKEGIKAKIQQNSQMMQDMQRLVQTVAQFDAQMGTNLLAMAGLAPPQQENAPPQAAGSVKKGESQNLGESAQVAKARTRAASTTVPKG</sequence>
<evidence type="ECO:0008006" key="4">
    <source>
        <dbReference type="Google" id="ProtNLM"/>
    </source>
</evidence>
<feature type="region of interest" description="Disordered" evidence="1">
    <location>
        <begin position="1"/>
        <end position="63"/>
    </location>
</feature>
<dbReference type="InterPro" id="IPR032427">
    <property type="entry name" value="P22_portal"/>
</dbReference>
<evidence type="ECO:0000313" key="3">
    <source>
        <dbReference type="Proteomes" id="UP001065549"/>
    </source>
</evidence>
<dbReference type="Proteomes" id="UP001065549">
    <property type="component" value="Unassembled WGS sequence"/>
</dbReference>
<dbReference type="Pfam" id="PF16510">
    <property type="entry name" value="P22_portal"/>
    <property type="match status" value="1"/>
</dbReference>
<feature type="compositionally biased region" description="Basic and acidic residues" evidence="1">
    <location>
        <begin position="18"/>
        <end position="40"/>
    </location>
</feature>
<reference evidence="2" key="1">
    <citation type="submission" date="2022-09" db="EMBL/GenBank/DDBJ databases">
        <title>Culturomic study of gut microbiota in children with autism spectrum disorder.</title>
        <authorList>
            <person name="Efimov B.A."/>
            <person name="Chaplin A.V."/>
            <person name="Sokolova S.R."/>
            <person name="Pikina A.P."/>
            <person name="Korzhanova M."/>
            <person name="Belova V."/>
            <person name="Korostin D."/>
        </authorList>
    </citation>
    <scope>NUCLEOTIDE SEQUENCE</scope>
    <source>
        <strain evidence="2">ASD5510</strain>
    </source>
</reference>
<keyword evidence="3" id="KW-1185">Reference proteome</keyword>
<evidence type="ECO:0000256" key="1">
    <source>
        <dbReference type="SAM" id="MobiDB-lite"/>
    </source>
</evidence>
<feature type="region of interest" description="Disordered" evidence="1">
    <location>
        <begin position="620"/>
        <end position="663"/>
    </location>
</feature>
<dbReference type="RefSeq" id="WP_269478904.1">
    <property type="nucleotide sequence ID" value="NZ_JAOSHN010000022.1"/>
</dbReference>
<name>A0A9J6QZT7_9FIRM</name>
<dbReference type="EMBL" id="JAOSHN010000022">
    <property type="protein sequence ID" value="MCU7381025.1"/>
    <property type="molecule type" value="Genomic_DNA"/>
</dbReference>
<protein>
    <recommendedName>
        <fullName evidence="4">Portal protein</fullName>
    </recommendedName>
</protein>
<feature type="compositionally biased region" description="Low complexity" evidence="1">
    <location>
        <begin position="620"/>
        <end position="631"/>
    </location>
</feature>
<comment type="caution">
    <text evidence="2">The sequence shown here is derived from an EMBL/GenBank/DDBJ whole genome shotgun (WGS) entry which is preliminary data.</text>
</comment>
<organism evidence="2 3">
    <name type="scientific">Hominibacterium faecale</name>
    <dbReference type="NCBI Taxonomy" id="2839743"/>
    <lineage>
        <taxon>Bacteria</taxon>
        <taxon>Bacillati</taxon>
        <taxon>Bacillota</taxon>
        <taxon>Clostridia</taxon>
        <taxon>Peptostreptococcales</taxon>
        <taxon>Anaerovoracaceae</taxon>
        <taxon>Hominibacterium</taxon>
    </lineage>
</organism>
<accession>A0A9J6QZT7</accession>
<evidence type="ECO:0000313" key="2">
    <source>
        <dbReference type="EMBL" id="MCU7381025.1"/>
    </source>
</evidence>